<protein>
    <submittedName>
        <fullName evidence="1">Uncharacterized protein</fullName>
    </submittedName>
</protein>
<evidence type="ECO:0000313" key="1">
    <source>
        <dbReference type="EMBL" id="KAJ8936755.1"/>
    </source>
</evidence>
<proteinExistence type="predicted"/>
<keyword evidence="2" id="KW-1185">Reference proteome</keyword>
<evidence type="ECO:0000313" key="2">
    <source>
        <dbReference type="Proteomes" id="UP001162156"/>
    </source>
</evidence>
<organism evidence="1 2">
    <name type="scientific">Rhamnusium bicolor</name>
    <dbReference type="NCBI Taxonomy" id="1586634"/>
    <lineage>
        <taxon>Eukaryota</taxon>
        <taxon>Metazoa</taxon>
        <taxon>Ecdysozoa</taxon>
        <taxon>Arthropoda</taxon>
        <taxon>Hexapoda</taxon>
        <taxon>Insecta</taxon>
        <taxon>Pterygota</taxon>
        <taxon>Neoptera</taxon>
        <taxon>Endopterygota</taxon>
        <taxon>Coleoptera</taxon>
        <taxon>Polyphaga</taxon>
        <taxon>Cucujiformia</taxon>
        <taxon>Chrysomeloidea</taxon>
        <taxon>Cerambycidae</taxon>
        <taxon>Lepturinae</taxon>
        <taxon>Rhagiini</taxon>
        <taxon>Rhamnusium</taxon>
    </lineage>
</organism>
<comment type="caution">
    <text evidence="1">The sequence shown here is derived from an EMBL/GenBank/DDBJ whole genome shotgun (WGS) entry which is preliminary data.</text>
</comment>
<accession>A0AAV8XDP2</accession>
<name>A0AAV8XDP2_9CUCU</name>
<dbReference type="AlphaFoldDB" id="A0AAV8XDP2"/>
<reference evidence="1" key="1">
    <citation type="journal article" date="2023" name="Insect Mol. Biol.">
        <title>Genome sequencing provides insights into the evolution of gene families encoding plant cell wall-degrading enzymes in longhorned beetles.</title>
        <authorList>
            <person name="Shin N.R."/>
            <person name="Okamura Y."/>
            <person name="Kirsch R."/>
            <person name="Pauchet Y."/>
        </authorList>
    </citation>
    <scope>NUCLEOTIDE SEQUENCE</scope>
    <source>
        <strain evidence="1">RBIC_L_NR</strain>
    </source>
</reference>
<gene>
    <name evidence="1" type="ORF">NQ314_012175</name>
</gene>
<sequence>MILTIFTIIGRVDIYKESPLLERIFDGIQFTSELIFVAMCLIGTAFERRKNWKELFDIIKNLEEKFSTENVVIKKEYIFIQN</sequence>
<dbReference type="Proteomes" id="UP001162156">
    <property type="component" value="Unassembled WGS sequence"/>
</dbReference>
<dbReference type="EMBL" id="JANEYF010003390">
    <property type="protein sequence ID" value="KAJ8936755.1"/>
    <property type="molecule type" value="Genomic_DNA"/>
</dbReference>